<organism evidence="2 3">
    <name type="scientific">Actinoplanes missouriensis (strain ATCC 14538 / DSM 43046 / CBS 188.64 / JCM 3121 / NBRC 102363 / NCIMB 12654 / NRRL B-3342 / UNCC 431)</name>
    <dbReference type="NCBI Taxonomy" id="512565"/>
    <lineage>
        <taxon>Bacteria</taxon>
        <taxon>Bacillati</taxon>
        <taxon>Actinomycetota</taxon>
        <taxon>Actinomycetes</taxon>
        <taxon>Micromonosporales</taxon>
        <taxon>Micromonosporaceae</taxon>
        <taxon>Actinoplanes</taxon>
    </lineage>
</organism>
<keyword evidence="3" id="KW-1185">Reference proteome</keyword>
<protein>
    <submittedName>
        <fullName evidence="2">Uncharacterized protein</fullName>
    </submittedName>
</protein>
<dbReference type="KEGG" id="ams:AMIS_65720"/>
<dbReference type="AlphaFoldDB" id="I0HFK5"/>
<keyword evidence="1" id="KW-0732">Signal</keyword>
<evidence type="ECO:0000256" key="1">
    <source>
        <dbReference type="SAM" id="SignalP"/>
    </source>
</evidence>
<dbReference type="Proteomes" id="UP000007882">
    <property type="component" value="Chromosome"/>
</dbReference>
<evidence type="ECO:0000313" key="2">
    <source>
        <dbReference type="EMBL" id="BAL91792.1"/>
    </source>
</evidence>
<feature type="chain" id="PRO_5003628878" evidence="1">
    <location>
        <begin position="29"/>
        <end position="58"/>
    </location>
</feature>
<gene>
    <name evidence="2" type="ordered locus">AMIS_65720</name>
</gene>
<dbReference type="HOGENOM" id="CLU_2968953_0_0_11"/>
<accession>I0HFK5</accession>
<evidence type="ECO:0000313" key="3">
    <source>
        <dbReference type="Proteomes" id="UP000007882"/>
    </source>
</evidence>
<dbReference type="EMBL" id="AP012319">
    <property type="protein sequence ID" value="BAL91792.1"/>
    <property type="molecule type" value="Genomic_DNA"/>
</dbReference>
<proteinExistence type="predicted"/>
<feature type="signal peptide" evidence="1">
    <location>
        <begin position="1"/>
        <end position="28"/>
    </location>
</feature>
<name>I0HFK5_ACTM4</name>
<dbReference type="PATRIC" id="fig|512565.3.peg.6573"/>
<dbReference type="RefSeq" id="WP_014446677.1">
    <property type="nucleotide sequence ID" value="NC_017093.1"/>
</dbReference>
<reference evidence="2 3" key="1">
    <citation type="submission" date="2012-02" db="EMBL/GenBank/DDBJ databases">
        <title>Complete genome sequence of Actinoplanes missouriensis 431 (= NBRC 102363).</title>
        <authorList>
            <person name="Ohnishi Y."/>
            <person name="Ishikawa J."/>
            <person name="Sekine M."/>
            <person name="Hosoyama A."/>
            <person name="Harada T."/>
            <person name="Narita H."/>
            <person name="Hata T."/>
            <person name="Konno Y."/>
            <person name="Tutikane K."/>
            <person name="Fujita N."/>
            <person name="Horinouchi S."/>
            <person name="Hayakawa M."/>
        </authorList>
    </citation>
    <scope>NUCLEOTIDE SEQUENCE [LARGE SCALE GENOMIC DNA]</scope>
    <source>
        <strain evidence="3">ATCC 14538 / DSM 43046 / CBS 188.64 / JCM 3121 / NBRC 102363 / NCIMB 12654 / NRRL B-3342 / UNCC 431</strain>
    </source>
</reference>
<sequence>MSLLNRLLDHGPAPILAAAVMAAGIAVAAPHAAAPAKPVMIPASAAQQAPGTPLTAGK</sequence>